<gene>
    <name evidence="1" type="ORF">DRF68_14225</name>
</gene>
<dbReference type="Proteomes" id="UP000256924">
    <property type="component" value="Unassembled WGS sequence"/>
</dbReference>
<organism evidence="1 2">
    <name type="scientific">Candidatus Chryseobacterium massiliense</name>
    <dbReference type="NCBI Taxonomy" id="204089"/>
    <lineage>
        <taxon>Bacteria</taxon>
        <taxon>Pseudomonadati</taxon>
        <taxon>Bacteroidota</taxon>
        <taxon>Flavobacteriia</taxon>
        <taxon>Flavobacteriales</taxon>
        <taxon>Weeksellaceae</taxon>
        <taxon>Chryseobacterium group</taxon>
        <taxon>Chryseobacterium</taxon>
    </lineage>
</organism>
<dbReference type="EMBL" id="QNVU01000030">
    <property type="protein sequence ID" value="REC46683.1"/>
    <property type="molecule type" value="Genomic_DNA"/>
</dbReference>
<sequence>MEISINPQKNYELRINNKIRLKGKIKVYKEDTVTYLDYGHISSMYDRDTIYIQNSGNAMNPYWHFKECDIKYIRLAKKK</sequence>
<protein>
    <submittedName>
        <fullName evidence="1">Uncharacterized protein</fullName>
    </submittedName>
</protein>
<dbReference type="AlphaFoldDB" id="A0A3D9AZA5"/>
<evidence type="ECO:0000313" key="2">
    <source>
        <dbReference type="Proteomes" id="UP000256924"/>
    </source>
</evidence>
<proteinExistence type="predicted"/>
<name>A0A3D9AZA5_9FLAO</name>
<accession>A0A3D9AZA5</accession>
<keyword evidence="2" id="KW-1185">Reference proteome</keyword>
<reference evidence="1 2" key="1">
    <citation type="journal article" date="2004" name="Emerg. Infect. Dis.">
        <title>Amoebae-resisting bacteria isolated from human nasal swabs by amoebal coculture.</title>
        <authorList>
            <person name="Greub G."/>
            <person name="La Scola B."/>
            <person name="Raoult D."/>
        </authorList>
    </citation>
    <scope>NUCLEOTIDE SEQUENCE [LARGE SCALE GENOMIC DNA]</scope>
    <source>
        <strain evidence="1 2">CCUG 51329</strain>
    </source>
</reference>
<evidence type="ECO:0000313" key="1">
    <source>
        <dbReference type="EMBL" id="REC46683.1"/>
    </source>
</evidence>
<comment type="caution">
    <text evidence="1">The sequence shown here is derived from an EMBL/GenBank/DDBJ whole genome shotgun (WGS) entry which is preliminary data.</text>
</comment>